<reference evidence="1 2" key="1">
    <citation type="submission" date="2018-01" db="EMBL/GenBank/DDBJ databases">
        <title>Complete genome sequences of the type strains of Marinobacter flavimaris and Marinobacter maroccanus.</title>
        <authorList>
            <person name="Palau M."/>
            <person name="Boujida N."/>
            <person name="Manresa A."/>
            <person name="Minana-Galbis D."/>
        </authorList>
    </citation>
    <scope>NUCLEOTIDE SEQUENCE [LARGE SCALE GENOMIC DNA]</scope>
    <source>
        <strain evidence="1 2">N4</strain>
    </source>
</reference>
<evidence type="ECO:0008006" key="3">
    <source>
        <dbReference type="Google" id="ProtNLM"/>
    </source>
</evidence>
<sequence>MPRHHKIVTSLECLLQLGGELHDHLTGNLADGHLTGIRLVDVGQGDCFAIVARRDRTSFPLMYVDYGGVMDHPDRENIERTKSRMPVNHEFGKSVIVLSHWDKDHYWSAKKKNTDAKKSMWLVPNQWISPQAAKFSAELENAFRWPEDYEGKLVGVSLRDHTVLVRKCGRHDKEIPYEDRNSTGLAVTIHNSQITESSQVVLPGDCPLHRIPHLPSTRISLLSAPHHGSKKGLGDFTIFCQIYMDADSLMLISYGKNHYGHPDPSVKAVFPGQNIQSNQARESDPKHLYTEIDLSKYLPALPKTNPRPDIGR</sequence>
<evidence type="ECO:0000313" key="2">
    <source>
        <dbReference type="Proteomes" id="UP000239917"/>
    </source>
</evidence>
<dbReference type="AlphaFoldDB" id="A0A2S5Z7X0"/>
<keyword evidence="2" id="KW-1185">Reference proteome</keyword>
<evidence type="ECO:0000313" key="1">
    <source>
        <dbReference type="EMBL" id="PPI83334.1"/>
    </source>
</evidence>
<proteinExistence type="predicted"/>
<dbReference type="Gene3D" id="3.60.15.10">
    <property type="entry name" value="Ribonuclease Z/Hydroxyacylglutathione hydrolase-like"/>
    <property type="match status" value="1"/>
</dbReference>
<comment type="caution">
    <text evidence="1">The sequence shown here is derived from an EMBL/GenBank/DDBJ whole genome shotgun (WGS) entry which is preliminary data.</text>
</comment>
<accession>A0A2S5Z7X0</accession>
<protein>
    <recommendedName>
        <fullName evidence="3">Metallo-beta-lactamase domain-containing protein</fullName>
    </recommendedName>
</protein>
<gene>
    <name evidence="1" type="ORF">KEHDKFFH_15325</name>
</gene>
<dbReference type="EMBL" id="PSSX01000015">
    <property type="protein sequence ID" value="PPI83334.1"/>
    <property type="molecule type" value="Genomic_DNA"/>
</dbReference>
<dbReference type="Proteomes" id="UP000239917">
    <property type="component" value="Unassembled WGS sequence"/>
</dbReference>
<organism evidence="1 2">
    <name type="scientific">Marinobacter maroccanus</name>
    <dbReference type="NCBI Taxonomy" id="2055143"/>
    <lineage>
        <taxon>Bacteria</taxon>
        <taxon>Pseudomonadati</taxon>
        <taxon>Pseudomonadota</taxon>
        <taxon>Gammaproteobacteria</taxon>
        <taxon>Pseudomonadales</taxon>
        <taxon>Marinobacteraceae</taxon>
        <taxon>Marinobacter</taxon>
    </lineage>
</organism>
<dbReference type="InterPro" id="IPR036866">
    <property type="entry name" value="RibonucZ/Hydroxyglut_hydro"/>
</dbReference>
<name>A0A2S5Z7X0_9GAMM</name>